<proteinExistence type="predicted"/>
<dbReference type="OrthoDB" id="8083284at2"/>
<dbReference type="RefSeq" id="WP_149761396.1">
    <property type="nucleotide sequence ID" value="NZ_BSPE01000007.1"/>
</dbReference>
<name>A0A1I4BJJ5_9HYPH</name>
<evidence type="ECO:0000313" key="2">
    <source>
        <dbReference type="Proteomes" id="UP000323300"/>
    </source>
</evidence>
<accession>A0A1I4BJJ5</accession>
<gene>
    <name evidence="1" type="ORF">SAMN04488498_110152</name>
</gene>
<dbReference type="EMBL" id="FOSL01000010">
    <property type="protein sequence ID" value="SFK68101.1"/>
    <property type="molecule type" value="Genomic_DNA"/>
</dbReference>
<dbReference type="Gene3D" id="6.10.250.730">
    <property type="match status" value="1"/>
</dbReference>
<keyword evidence="2" id="KW-1185">Reference proteome</keyword>
<evidence type="ECO:0008006" key="3">
    <source>
        <dbReference type="Google" id="ProtNLM"/>
    </source>
</evidence>
<protein>
    <recommendedName>
        <fullName evidence="3">DUF982 domain-containing protein</fullName>
    </recommendedName>
</protein>
<sequence>MTDRKSFDSPVKLQVGGDKTLRTVKSVEGACEVLIDWPHARRGPFYQSAREVVEAAIAGTATPQQAREAFAALAAHAGVIVDE</sequence>
<dbReference type="Pfam" id="PF06169">
    <property type="entry name" value="DUF982"/>
    <property type="match status" value="1"/>
</dbReference>
<reference evidence="1 2" key="1">
    <citation type="submission" date="2016-10" db="EMBL/GenBank/DDBJ databases">
        <authorList>
            <person name="Varghese N."/>
            <person name="Submissions S."/>
        </authorList>
    </citation>
    <scope>NUCLEOTIDE SEQUENCE [LARGE SCALE GENOMIC DNA]</scope>
    <source>
        <strain evidence="1 2">DSM 21822</strain>
    </source>
</reference>
<dbReference type="Proteomes" id="UP000323300">
    <property type="component" value="Unassembled WGS sequence"/>
</dbReference>
<dbReference type="InterPro" id="IPR010385">
    <property type="entry name" value="DUF982"/>
</dbReference>
<evidence type="ECO:0000313" key="1">
    <source>
        <dbReference type="EMBL" id="SFK68101.1"/>
    </source>
</evidence>
<dbReference type="AlphaFoldDB" id="A0A1I4BJJ5"/>
<organism evidence="1 2">
    <name type="scientific">Neomesorhizobium albiziae</name>
    <dbReference type="NCBI Taxonomy" id="335020"/>
    <lineage>
        <taxon>Bacteria</taxon>
        <taxon>Pseudomonadati</taxon>
        <taxon>Pseudomonadota</taxon>
        <taxon>Alphaproteobacteria</taxon>
        <taxon>Hyphomicrobiales</taxon>
        <taxon>Phyllobacteriaceae</taxon>
        <taxon>Neomesorhizobium</taxon>
    </lineage>
</organism>